<dbReference type="EMBL" id="QRCF01000030">
    <property type="protein sequence ID" value="RDT87044.1"/>
    <property type="molecule type" value="Genomic_DNA"/>
</dbReference>
<evidence type="ECO:0000313" key="8">
    <source>
        <dbReference type="EMBL" id="RDT87044.1"/>
    </source>
</evidence>
<dbReference type="InterPro" id="IPR025657">
    <property type="entry name" value="RadC_JAB"/>
</dbReference>
<feature type="domain" description="MPN" evidence="6">
    <location>
        <begin position="27"/>
        <end position="149"/>
    </location>
</feature>
<organism evidence="7">
    <name type="scientific">Klebsiella pneumoniae</name>
    <dbReference type="NCBI Taxonomy" id="573"/>
    <lineage>
        <taxon>Bacteria</taxon>
        <taxon>Pseudomonadati</taxon>
        <taxon>Pseudomonadota</taxon>
        <taxon>Gammaproteobacteria</taxon>
        <taxon>Enterobacterales</taxon>
        <taxon>Enterobacteriaceae</taxon>
        <taxon>Klebsiella/Raoultella group</taxon>
        <taxon>Klebsiella</taxon>
        <taxon>Klebsiella pneumoniae complex</taxon>
    </lineage>
</organism>
<dbReference type="PANTHER" id="PTHR30471">
    <property type="entry name" value="DNA REPAIR PROTEIN RADC"/>
    <property type="match status" value="1"/>
</dbReference>
<name>A0A221ZPB5_KLEPN</name>
<sequence>MKFSAEELNIIRQADAIIASKITTTDFITGADAARSLLRFRLAAEPRESFCAFFLNSQNGVIAFEELFQGTINSVTVHPRIVLQRALHHNAAAVVLAHNHPSAFTEPSQADKLITERLAQVLGMVDVKVLDHLIVGGCDIFSFAEHGLI</sequence>
<keyword evidence="2" id="KW-0479">Metal-binding</keyword>
<evidence type="ECO:0000259" key="6">
    <source>
        <dbReference type="PROSITE" id="PS50249"/>
    </source>
</evidence>
<evidence type="ECO:0000256" key="2">
    <source>
        <dbReference type="ARBA" id="ARBA00022723"/>
    </source>
</evidence>
<evidence type="ECO:0000256" key="4">
    <source>
        <dbReference type="ARBA" id="ARBA00022833"/>
    </source>
</evidence>
<dbReference type="PROSITE" id="PS50249">
    <property type="entry name" value="MPN"/>
    <property type="match status" value="1"/>
</dbReference>
<keyword evidence="4" id="KW-0862">Zinc</keyword>
<evidence type="ECO:0000313" key="9">
    <source>
        <dbReference type="EMBL" id="TYL64321.1"/>
    </source>
</evidence>
<keyword evidence="3" id="KW-0378">Hydrolase</keyword>
<dbReference type="GO" id="GO:0008237">
    <property type="term" value="F:metallopeptidase activity"/>
    <property type="evidence" value="ECO:0007669"/>
    <property type="project" value="UniProtKB-KW"/>
</dbReference>
<dbReference type="GO" id="GO:0006508">
    <property type="term" value="P:proteolysis"/>
    <property type="evidence" value="ECO:0007669"/>
    <property type="project" value="UniProtKB-KW"/>
</dbReference>
<evidence type="ECO:0000313" key="7">
    <source>
        <dbReference type="EMBL" id="ASO64370.1"/>
    </source>
</evidence>
<proteinExistence type="predicted"/>
<dbReference type="Proteomes" id="UP000254657">
    <property type="component" value="Unassembled WGS sequence"/>
</dbReference>
<keyword evidence="7" id="KW-0614">Plasmid</keyword>
<evidence type="ECO:0000256" key="3">
    <source>
        <dbReference type="ARBA" id="ARBA00022801"/>
    </source>
</evidence>
<reference evidence="7" key="1">
    <citation type="submission" date="2017-05" db="EMBL/GenBank/DDBJ databases">
        <title>Complete sequence of p675920-1.</title>
        <authorList>
            <person name="Feng J."/>
            <person name="Zhou D."/>
        </authorList>
    </citation>
    <scope>NUCLEOTIDE SEQUENCE</scope>
    <source>
        <strain evidence="7">675920</strain>
        <plasmid evidence="7">p675920-2</plasmid>
    </source>
</reference>
<evidence type="ECO:0000256" key="1">
    <source>
        <dbReference type="ARBA" id="ARBA00022670"/>
    </source>
</evidence>
<dbReference type="EMBL" id="VSSY01000254">
    <property type="protein sequence ID" value="TYL64321.1"/>
    <property type="molecule type" value="Genomic_DNA"/>
</dbReference>
<dbReference type="GO" id="GO:0046872">
    <property type="term" value="F:metal ion binding"/>
    <property type="evidence" value="ECO:0007669"/>
    <property type="project" value="UniProtKB-KW"/>
</dbReference>
<dbReference type="InterPro" id="IPR037518">
    <property type="entry name" value="MPN"/>
</dbReference>
<keyword evidence="5" id="KW-0482">Metalloprotease</keyword>
<dbReference type="Gene3D" id="3.40.140.10">
    <property type="entry name" value="Cytidine Deaminase, domain 2"/>
    <property type="match status" value="1"/>
</dbReference>
<dbReference type="CDD" id="cd08071">
    <property type="entry name" value="MPN_DUF2466"/>
    <property type="match status" value="1"/>
</dbReference>
<dbReference type="AlphaFoldDB" id="A0A221ZPB5"/>
<dbReference type="InterPro" id="IPR001405">
    <property type="entry name" value="UPF0758"/>
</dbReference>
<geneLocation type="plasmid" evidence="7">
    <name>p675920-2</name>
</geneLocation>
<protein>
    <submittedName>
        <fullName evidence="7">DNA repair protein RadC</fullName>
    </submittedName>
</protein>
<evidence type="ECO:0000256" key="5">
    <source>
        <dbReference type="ARBA" id="ARBA00023049"/>
    </source>
</evidence>
<dbReference type="SUPFAM" id="SSF102712">
    <property type="entry name" value="JAB1/MPN domain"/>
    <property type="match status" value="1"/>
</dbReference>
<keyword evidence="1" id="KW-0645">Protease</keyword>
<accession>A0A1D3KQ72</accession>
<dbReference type="GeneID" id="99810566"/>
<accession>A0A221ZPB5</accession>
<dbReference type="EMBL" id="MF133496">
    <property type="protein sequence ID" value="ASO64370.1"/>
    <property type="molecule type" value="Genomic_DNA"/>
</dbReference>
<dbReference type="PANTHER" id="PTHR30471:SF3">
    <property type="entry name" value="UPF0758 PROTEIN YEES-RELATED"/>
    <property type="match status" value="1"/>
</dbReference>
<reference evidence="8" key="2">
    <citation type="submission" date="2018-07" db="EMBL/GenBank/DDBJ databases">
        <title>Draft genome sequence of Klebsiella pneumoniae K293.</title>
        <authorList>
            <person name="He F."/>
        </authorList>
    </citation>
    <scope>NUCLEOTIDE SEQUENCE</scope>
    <source>
        <strain evidence="8">K293</strain>
    </source>
</reference>
<dbReference type="RefSeq" id="WP_032440561.1">
    <property type="nucleotide sequence ID" value="NZ_AP022370.1"/>
</dbReference>
<gene>
    <name evidence="7" type="primary">radC</name>
    <name evidence="8" type="ORF">DW286_22245</name>
    <name evidence="9" type="ORF">FXN67_32895</name>
</gene>
<reference evidence="9 10" key="3">
    <citation type="submission" date="2019-08" db="EMBL/GenBank/DDBJ databases">
        <title>Phenotypic and genetic characterization of extended-spectrum b-lactamase-producing hypermucoviscous Klebsiella pneumoniae from Chile.</title>
        <authorList>
            <person name="Morales-Leon F."/>
            <person name="Caro C."/>
            <person name="Opazo-Capurro A."/>
            <person name="Lincopan N."/>
            <person name="Dominguez-Yevenes M."/>
            <person name="Lima C."/>
            <person name="Bello-Toledo H."/>
            <person name="Gonzalez-Rocha G."/>
        </authorList>
    </citation>
    <scope>NUCLEOTIDE SEQUENCE [LARGE SCALE GENOMIC DNA]</scope>
    <source>
        <strain evidence="9 10">UCO-494</strain>
    </source>
</reference>
<evidence type="ECO:0000313" key="10">
    <source>
        <dbReference type="Proteomes" id="UP000322977"/>
    </source>
</evidence>
<dbReference type="Proteomes" id="UP000322977">
    <property type="component" value="Unassembled WGS sequence"/>
</dbReference>
<dbReference type="Pfam" id="PF04002">
    <property type="entry name" value="RadC"/>
    <property type="match status" value="1"/>
</dbReference>